<dbReference type="Gene3D" id="3.40.50.1010">
    <property type="entry name" value="5'-nuclease"/>
    <property type="match status" value="1"/>
</dbReference>
<dbReference type="PANTHER" id="PTHR35901:SF1">
    <property type="entry name" value="EXONUCLEASE VAPC9"/>
    <property type="match status" value="1"/>
</dbReference>
<accession>B4S3L7</accession>
<evidence type="ECO:0000256" key="5">
    <source>
        <dbReference type="ARBA" id="ARBA00022842"/>
    </source>
</evidence>
<dbReference type="GO" id="GO:0016787">
    <property type="term" value="F:hydrolase activity"/>
    <property type="evidence" value="ECO:0007669"/>
    <property type="project" value="UniProtKB-KW"/>
</dbReference>
<keyword evidence="4 6" id="KW-0378">Hydrolase</keyword>
<dbReference type="GO" id="GO:0090729">
    <property type="term" value="F:toxin activity"/>
    <property type="evidence" value="ECO:0007669"/>
    <property type="project" value="UniProtKB-KW"/>
</dbReference>
<dbReference type="EMBL" id="CP001108">
    <property type="protein sequence ID" value="ACF46756.1"/>
    <property type="molecule type" value="Genomic_DNA"/>
</dbReference>
<proteinExistence type="inferred from homology"/>
<dbReference type="CDD" id="cd09873">
    <property type="entry name" value="PIN_Pae0151-like"/>
    <property type="match status" value="1"/>
</dbReference>
<keyword evidence="1 6" id="KW-1277">Toxin-antitoxin system</keyword>
<organism evidence="8 9">
    <name type="scientific">Prosthecochloris aestuarii (strain DSM 271 / SK 413)</name>
    <dbReference type="NCBI Taxonomy" id="290512"/>
    <lineage>
        <taxon>Bacteria</taxon>
        <taxon>Pseudomonadati</taxon>
        <taxon>Chlorobiota</taxon>
        <taxon>Chlorobiia</taxon>
        <taxon>Chlorobiales</taxon>
        <taxon>Chlorobiaceae</taxon>
        <taxon>Prosthecochloris</taxon>
    </lineage>
</organism>
<evidence type="ECO:0000313" key="8">
    <source>
        <dbReference type="EMBL" id="ACF46756.1"/>
    </source>
</evidence>
<gene>
    <name evidence="6" type="primary">vapC</name>
    <name evidence="8" type="ordered locus">Paes_1738</name>
</gene>
<dbReference type="GO" id="GO:0000287">
    <property type="term" value="F:magnesium ion binding"/>
    <property type="evidence" value="ECO:0007669"/>
    <property type="project" value="UniProtKB-UniRule"/>
</dbReference>
<comment type="function">
    <text evidence="6">Toxic component of a toxin-antitoxin (TA) system. An RNase.</text>
</comment>
<comment type="cofactor">
    <cofactor evidence="6">
        <name>Mg(2+)</name>
        <dbReference type="ChEBI" id="CHEBI:18420"/>
    </cofactor>
</comment>
<dbReference type="KEGG" id="paa:Paes_1738"/>
<dbReference type="Pfam" id="PF01850">
    <property type="entry name" value="PIN"/>
    <property type="match status" value="1"/>
</dbReference>
<keyword evidence="5 6" id="KW-0460">Magnesium</keyword>
<dbReference type="EC" id="3.1.-.-" evidence="6"/>
<feature type="domain" description="PIN" evidence="7">
    <location>
        <begin position="3"/>
        <end position="119"/>
    </location>
</feature>
<dbReference type="SUPFAM" id="SSF88723">
    <property type="entry name" value="PIN domain-like"/>
    <property type="match status" value="1"/>
</dbReference>
<dbReference type="eggNOG" id="COG4113">
    <property type="taxonomic scope" value="Bacteria"/>
</dbReference>
<sequence length="130" mass="14222">MVIADTNVFLAVLLEEPEREVLIKLTAGEVIIAPEVLPYEMGNALSALVKKGRIRAVDAGRVLQYARQIPVQLKPVDIGIALTIAVEAGIYAYDAYFIQTAISFRSPLLTLDRRMRRVAQDAGVAVVEIS</sequence>
<dbReference type="InterPro" id="IPR022907">
    <property type="entry name" value="VapC_family"/>
</dbReference>
<evidence type="ECO:0000313" key="9">
    <source>
        <dbReference type="Proteomes" id="UP000002725"/>
    </source>
</evidence>
<evidence type="ECO:0000256" key="6">
    <source>
        <dbReference type="HAMAP-Rule" id="MF_00265"/>
    </source>
</evidence>
<dbReference type="Proteomes" id="UP000002725">
    <property type="component" value="Chromosome"/>
</dbReference>
<protein>
    <recommendedName>
        <fullName evidence="6">Ribonuclease VapC</fullName>
        <shortName evidence="6">RNase VapC</shortName>
        <ecNumber evidence="6">3.1.-.-</ecNumber>
    </recommendedName>
    <alternativeName>
        <fullName evidence="6">Toxin VapC</fullName>
    </alternativeName>
</protein>
<dbReference type="GO" id="GO:0004540">
    <property type="term" value="F:RNA nuclease activity"/>
    <property type="evidence" value="ECO:0007669"/>
    <property type="project" value="InterPro"/>
</dbReference>
<keyword evidence="9" id="KW-1185">Reference proteome</keyword>
<evidence type="ECO:0000256" key="4">
    <source>
        <dbReference type="ARBA" id="ARBA00022801"/>
    </source>
</evidence>
<evidence type="ECO:0000259" key="7">
    <source>
        <dbReference type="Pfam" id="PF01850"/>
    </source>
</evidence>
<comment type="similarity">
    <text evidence="6">Belongs to the PINc/VapC protein family.</text>
</comment>
<dbReference type="PANTHER" id="PTHR35901">
    <property type="entry name" value="RIBONUCLEASE VAPC3"/>
    <property type="match status" value="1"/>
</dbReference>
<dbReference type="RefSeq" id="WP_012506289.1">
    <property type="nucleotide sequence ID" value="NC_011059.1"/>
</dbReference>
<keyword evidence="2 6" id="KW-0540">Nuclease</keyword>
<evidence type="ECO:0000256" key="2">
    <source>
        <dbReference type="ARBA" id="ARBA00022722"/>
    </source>
</evidence>
<dbReference type="InterPro" id="IPR044153">
    <property type="entry name" value="PIN_Pae0151-like"/>
</dbReference>
<feature type="binding site" evidence="6">
    <location>
        <position position="5"/>
    </location>
    <ligand>
        <name>Mg(2+)</name>
        <dbReference type="ChEBI" id="CHEBI:18420"/>
    </ligand>
</feature>
<keyword evidence="6" id="KW-0800">Toxin</keyword>
<dbReference type="InterPro" id="IPR051619">
    <property type="entry name" value="TypeII_TA_RNase_PINc/VapC"/>
</dbReference>
<keyword evidence="3 6" id="KW-0479">Metal-binding</keyword>
<feature type="binding site" evidence="6">
    <location>
        <position position="94"/>
    </location>
    <ligand>
        <name>Mg(2+)</name>
        <dbReference type="ChEBI" id="CHEBI:18420"/>
    </ligand>
</feature>
<evidence type="ECO:0000256" key="1">
    <source>
        <dbReference type="ARBA" id="ARBA00022649"/>
    </source>
</evidence>
<reference evidence="8" key="1">
    <citation type="submission" date="2008-06" db="EMBL/GenBank/DDBJ databases">
        <title>Complete sequence of chromosome of Prosthecochloris aestuarii DSM 271.</title>
        <authorList>
            <consortium name="US DOE Joint Genome Institute"/>
            <person name="Lucas S."/>
            <person name="Copeland A."/>
            <person name="Lapidus A."/>
            <person name="Glavina del Rio T."/>
            <person name="Dalin E."/>
            <person name="Tice H."/>
            <person name="Bruce D."/>
            <person name="Goodwin L."/>
            <person name="Pitluck S."/>
            <person name="Schmutz J."/>
            <person name="Larimer F."/>
            <person name="Land M."/>
            <person name="Hauser L."/>
            <person name="Kyrpides N."/>
            <person name="Anderson I."/>
            <person name="Liu Z."/>
            <person name="Li T."/>
            <person name="Zhao F."/>
            <person name="Overmann J."/>
            <person name="Bryant D.A."/>
            <person name="Richardson P."/>
        </authorList>
    </citation>
    <scope>NUCLEOTIDE SEQUENCE [LARGE SCALE GENOMIC DNA]</scope>
    <source>
        <strain evidence="8">DSM 271</strain>
    </source>
</reference>
<dbReference type="HOGENOM" id="CLU_121774_4_0_10"/>
<name>B4S3L7_PROA2</name>
<dbReference type="InterPro" id="IPR029060">
    <property type="entry name" value="PIN-like_dom_sf"/>
</dbReference>
<dbReference type="HAMAP" id="MF_00265">
    <property type="entry name" value="VapC_Nob1"/>
    <property type="match status" value="1"/>
</dbReference>
<dbReference type="AlphaFoldDB" id="B4S3L7"/>
<dbReference type="InterPro" id="IPR002716">
    <property type="entry name" value="PIN_dom"/>
</dbReference>
<evidence type="ECO:0000256" key="3">
    <source>
        <dbReference type="ARBA" id="ARBA00022723"/>
    </source>
</evidence>